<comment type="caution">
    <text evidence="1">The sequence shown here is derived from an EMBL/GenBank/DDBJ whole genome shotgun (WGS) entry which is preliminary data.</text>
</comment>
<keyword evidence="2" id="KW-1185">Reference proteome</keyword>
<evidence type="ECO:0000313" key="1">
    <source>
        <dbReference type="EMBL" id="MFC6086555.1"/>
    </source>
</evidence>
<evidence type="ECO:0000313" key="2">
    <source>
        <dbReference type="Proteomes" id="UP001596137"/>
    </source>
</evidence>
<reference evidence="2" key="1">
    <citation type="journal article" date="2019" name="Int. J. Syst. Evol. Microbiol.">
        <title>The Global Catalogue of Microorganisms (GCM) 10K type strain sequencing project: providing services to taxonomists for standard genome sequencing and annotation.</title>
        <authorList>
            <consortium name="The Broad Institute Genomics Platform"/>
            <consortium name="The Broad Institute Genome Sequencing Center for Infectious Disease"/>
            <person name="Wu L."/>
            <person name="Ma J."/>
        </authorList>
    </citation>
    <scope>NUCLEOTIDE SEQUENCE [LARGE SCALE GENOMIC DNA]</scope>
    <source>
        <strain evidence="2">JCM 30346</strain>
    </source>
</reference>
<organism evidence="1 2">
    <name type="scientific">Sphaerisporangium aureirubrum</name>
    <dbReference type="NCBI Taxonomy" id="1544736"/>
    <lineage>
        <taxon>Bacteria</taxon>
        <taxon>Bacillati</taxon>
        <taxon>Actinomycetota</taxon>
        <taxon>Actinomycetes</taxon>
        <taxon>Streptosporangiales</taxon>
        <taxon>Streptosporangiaceae</taxon>
        <taxon>Sphaerisporangium</taxon>
    </lineage>
</organism>
<dbReference type="Proteomes" id="UP001596137">
    <property type="component" value="Unassembled WGS sequence"/>
</dbReference>
<sequence length="226" mass="24593">MNPALANLPTETVILGQREQLCVPVAKNNSQPPTPVLDFIRFVDLACYKITGITVNQIVLLSHLNPLLQTLPRTEVFMTTPQQLCVPVIKNGVVPSAEVMSLVSHLDLKCYAVTPNNPLNIGLSLRQLNPVLVPMIPTHGVQVGPARQLCVPVQKAGDNIPTSSFSILRWVDLEKFDIGTSTLPQITLQIRHINPVLANLPQEQVTLFGATQLGLPVAKNNNFPPG</sequence>
<name>A0ABW1NUI2_9ACTN</name>
<gene>
    <name evidence="1" type="ORF">ACFP1K_35680</name>
</gene>
<dbReference type="RefSeq" id="WP_380761867.1">
    <property type="nucleotide sequence ID" value="NZ_JBHSRF010000092.1"/>
</dbReference>
<accession>A0ABW1NUI2</accession>
<dbReference type="EMBL" id="JBHSRF010000092">
    <property type="protein sequence ID" value="MFC6086555.1"/>
    <property type="molecule type" value="Genomic_DNA"/>
</dbReference>
<proteinExistence type="predicted"/>
<protein>
    <submittedName>
        <fullName evidence="1">Uncharacterized protein</fullName>
    </submittedName>
</protein>